<dbReference type="NCBIfam" id="NF002874">
    <property type="entry name" value="PRK03244.1"/>
    <property type="match status" value="1"/>
</dbReference>
<dbReference type="Proteomes" id="UP000319804">
    <property type="component" value="Unassembled WGS sequence"/>
</dbReference>
<dbReference type="PANTHER" id="PTHR11986:SF79">
    <property type="entry name" value="ACETYLORNITHINE AMINOTRANSFERASE, MITOCHONDRIAL"/>
    <property type="match status" value="1"/>
</dbReference>
<evidence type="ECO:0000256" key="1">
    <source>
        <dbReference type="ARBA" id="ARBA00001933"/>
    </source>
</evidence>
<dbReference type="FunFam" id="3.40.640.10:FF:000004">
    <property type="entry name" value="Acetylornithine aminotransferase"/>
    <property type="match status" value="1"/>
</dbReference>
<keyword evidence="3" id="KW-0028">Amino-acid biosynthesis</keyword>
<dbReference type="GO" id="GO:0030170">
    <property type="term" value="F:pyridoxal phosphate binding"/>
    <property type="evidence" value="ECO:0007669"/>
    <property type="project" value="InterPro"/>
</dbReference>
<organism evidence="8 9">
    <name type="scientific">Microbacterium lacticum</name>
    <dbReference type="NCBI Taxonomy" id="33885"/>
    <lineage>
        <taxon>Bacteria</taxon>
        <taxon>Bacillati</taxon>
        <taxon>Actinomycetota</taxon>
        <taxon>Actinomycetes</taxon>
        <taxon>Micrococcales</taxon>
        <taxon>Microbacteriaceae</taxon>
        <taxon>Microbacterium</taxon>
    </lineage>
</organism>
<comment type="caution">
    <text evidence="8">The sequence shown here is derived from an EMBL/GenBank/DDBJ whole genome shotgun (WGS) entry which is preliminary data.</text>
</comment>
<evidence type="ECO:0000256" key="3">
    <source>
        <dbReference type="ARBA" id="ARBA00022605"/>
    </source>
</evidence>
<dbReference type="NCBIfam" id="TIGR00707">
    <property type="entry name" value="argD"/>
    <property type="match status" value="1"/>
</dbReference>
<dbReference type="Gene3D" id="3.90.1150.10">
    <property type="entry name" value="Aspartate Aminotransferase, domain 1"/>
    <property type="match status" value="1"/>
</dbReference>
<comment type="similarity">
    <text evidence="6">Belongs to the class-III pyridoxal-phosphate-dependent aminotransferase family.</text>
</comment>
<protein>
    <submittedName>
        <fullName evidence="8">Acetylornithine aminotransferase</fullName>
    </submittedName>
</protein>
<dbReference type="SUPFAM" id="SSF53383">
    <property type="entry name" value="PLP-dependent transferases"/>
    <property type="match status" value="1"/>
</dbReference>
<dbReference type="CDD" id="cd00610">
    <property type="entry name" value="OAT_like"/>
    <property type="match status" value="1"/>
</dbReference>
<name>A0A4Y3UN98_9MICO</name>
<evidence type="ECO:0000313" key="9">
    <source>
        <dbReference type="Proteomes" id="UP000319804"/>
    </source>
</evidence>
<feature type="compositionally biased region" description="Polar residues" evidence="7">
    <location>
        <begin position="1"/>
        <end position="11"/>
    </location>
</feature>
<comment type="cofactor">
    <cofactor evidence="1">
        <name>pyridoxal 5'-phosphate</name>
        <dbReference type="ChEBI" id="CHEBI:597326"/>
    </cofactor>
</comment>
<dbReference type="InterPro" id="IPR015422">
    <property type="entry name" value="PyrdxlP-dep_Trfase_small"/>
</dbReference>
<dbReference type="PANTHER" id="PTHR11986">
    <property type="entry name" value="AMINOTRANSFERASE CLASS III"/>
    <property type="match status" value="1"/>
</dbReference>
<dbReference type="InterPro" id="IPR005814">
    <property type="entry name" value="Aminotrans_3"/>
</dbReference>
<keyword evidence="5 6" id="KW-0663">Pyridoxal phosphate</keyword>
<dbReference type="NCBIfam" id="NF002325">
    <property type="entry name" value="PRK01278.1"/>
    <property type="match status" value="1"/>
</dbReference>
<dbReference type="InterPro" id="IPR015421">
    <property type="entry name" value="PyrdxlP-dep_Trfase_major"/>
</dbReference>
<evidence type="ECO:0000256" key="6">
    <source>
        <dbReference type="RuleBase" id="RU003560"/>
    </source>
</evidence>
<keyword evidence="2 8" id="KW-0032">Aminotransferase</keyword>
<evidence type="ECO:0000256" key="7">
    <source>
        <dbReference type="SAM" id="MobiDB-lite"/>
    </source>
</evidence>
<dbReference type="GO" id="GO:0006526">
    <property type="term" value="P:L-arginine biosynthetic process"/>
    <property type="evidence" value="ECO:0007669"/>
    <property type="project" value="UniProtKB-ARBA"/>
</dbReference>
<keyword evidence="4 8" id="KW-0808">Transferase</keyword>
<dbReference type="InterPro" id="IPR050103">
    <property type="entry name" value="Class-III_PLP-dep_AT"/>
</dbReference>
<evidence type="ECO:0000256" key="5">
    <source>
        <dbReference type="ARBA" id="ARBA00022898"/>
    </source>
</evidence>
<dbReference type="RefSeq" id="WP_141380246.1">
    <property type="nucleotide sequence ID" value="NZ_BJNA01000018.1"/>
</dbReference>
<evidence type="ECO:0000256" key="4">
    <source>
        <dbReference type="ARBA" id="ARBA00022679"/>
    </source>
</evidence>
<feature type="region of interest" description="Disordered" evidence="7">
    <location>
        <begin position="1"/>
        <end position="23"/>
    </location>
</feature>
<keyword evidence="9" id="KW-1185">Reference proteome</keyword>
<evidence type="ECO:0000313" key="8">
    <source>
        <dbReference type="EMBL" id="TQN00004.1"/>
    </source>
</evidence>
<dbReference type="AlphaFoldDB" id="A0A4Y3UN98"/>
<dbReference type="Gene3D" id="3.40.640.10">
    <property type="entry name" value="Type I PLP-dependent aspartate aminotransferase-like (Major domain)"/>
    <property type="match status" value="1"/>
</dbReference>
<dbReference type="PIRSF" id="PIRSF000521">
    <property type="entry name" value="Transaminase_4ab_Lys_Orn"/>
    <property type="match status" value="1"/>
</dbReference>
<dbReference type="GO" id="GO:0042802">
    <property type="term" value="F:identical protein binding"/>
    <property type="evidence" value="ECO:0007669"/>
    <property type="project" value="TreeGrafter"/>
</dbReference>
<evidence type="ECO:0000256" key="2">
    <source>
        <dbReference type="ARBA" id="ARBA00022576"/>
    </source>
</evidence>
<dbReference type="Pfam" id="PF00202">
    <property type="entry name" value="Aminotran_3"/>
    <property type="match status" value="1"/>
</dbReference>
<dbReference type="GO" id="GO:0008483">
    <property type="term" value="F:transaminase activity"/>
    <property type="evidence" value="ECO:0007669"/>
    <property type="project" value="UniProtKB-KW"/>
</dbReference>
<gene>
    <name evidence="8" type="ORF">FHX68_0068</name>
</gene>
<proteinExistence type="inferred from homology"/>
<accession>A0A4Y3UN98</accession>
<dbReference type="OrthoDB" id="9801052at2"/>
<sequence>MTSAHAQSAQENPAAPWQDDASRDLTRNVGDRLALIVRGEGAYLWDGAGRRYLDFLAGIAVVSLGHAHPVFVEAVSRQAATLAHVSNYFATPPQLALAAQLKRLAGTGPEGRVYFGNSGAEANEAAFKLARLHGRGSEGQAPRPRILALKNAFHGRTMGTLALTGKPSMQEPFLPMTPGVEFLDSTIEALEEAMDDRVAALFVEPIKGEAGVMPLPEGYLEAAREITARHGALLIVDEIQTGAGRTGEWFAFQHAGITPNAITVAKGIGSGFPIGALITFGAAGELFYPGTHGSTFGGNALGTAVASAVLGEIERADLLENATAQGERIRAAIAAIDSPLVEGTRGQGLLIGVALRHPVAGAVVAAAQEHGLIVNAANDLTIRLAPPLVIGDVEVDEFATLFARALATVGDALLLDDTHPSEVSA</sequence>
<dbReference type="InterPro" id="IPR015424">
    <property type="entry name" value="PyrdxlP-dep_Trfase"/>
</dbReference>
<reference evidence="8 9" key="1">
    <citation type="submission" date="2019-06" db="EMBL/GenBank/DDBJ databases">
        <title>Sequencing the genomes of 1000 actinobacteria strains.</title>
        <authorList>
            <person name="Klenk H.-P."/>
        </authorList>
    </citation>
    <scope>NUCLEOTIDE SEQUENCE [LARGE SCALE GENOMIC DNA]</scope>
    <source>
        <strain evidence="8 9">DSM 20427</strain>
    </source>
</reference>
<dbReference type="InterPro" id="IPR004636">
    <property type="entry name" value="AcOrn/SuccOrn_fam"/>
</dbReference>
<dbReference type="EMBL" id="VFPS01000001">
    <property type="protein sequence ID" value="TQN00004.1"/>
    <property type="molecule type" value="Genomic_DNA"/>
</dbReference>